<proteinExistence type="predicted"/>
<evidence type="ECO:0008006" key="3">
    <source>
        <dbReference type="Google" id="ProtNLM"/>
    </source>
</evidence>
<accession>A0A1F5A680</accession>
<comment type="caution">
    <text evidence="1">The sequence shown here is derived from an EMBL/GenBank/DDBJ whole genome shotgun (WGS) entry which is preliminary data.</text>
</comment>
<organism evidence="1 2">
    <name type="scientific">Candidatus Sediminicultor quintus</name>
    <dbReference type="NCBI Taxonomy" id="1797291"/>
    <lineage>
        <taxon>Bacteria</taxon>
        <taxon>Pseudomonadati</taxon>
        <taxon>Atribacterota</taxon>
        <taxon>Candidatus Phoenicimicrobiia</taxon>
        <taxon>Candidatus Pheonicimicrobiales</taxon>
        <taxon>Candidatus Phoenicimicrobiaceae</taxon>
        <taxon>Candidatus Sediminicultor</taxon>
    </lineage>
</organism>
<protein>
    <recommendedName>
        <fullName evidence="3">Porin domain-containing protein</fullName>
    </recommendedName>
</protein>
<dbReference type="STRING" id="1797291.A2V47_04395"/>
<name>A0A1F5A680_9BACT</name>
<reference evidence="1 2" key="1">
    <citation type="journal article" date="2016" name="Nat. Commun.">
        <title>Thousands of microbial genomes shed light on interconnected biogeochemical processes in an aquifer system.</title>
        <authorList>
            <person name="Anantharaman K."/>
            <person name="Brown C.T."/>
            <person name="Hug L.A."/>
            <person name="Sharon I."/>
            <person name="Castelle C.J."/>
            <person name="Probst A.J."/>
            <person name="Thomas B.C."/>
            <person name="Singh A."/>
            <person name="Wilkins M.J."/>
            <person name="Karaoz U."/>
            <person name="Brodie E.L."/>
            <person name="Williams K.H."/>
            <person name="Hubbard S.S."/>
            <person name="Banfield J.F."/>
        </authorList>
    </citation>
    <scope>NUCLEOTIDE SEQUENCE [LARGE SCALE GENOMIC DNA]</scope>
</reference>
<dbReference type="EMBL" id="MEYH01000092">
    <property type="protein sequence ID" value="OGD14072.1"/>
    <property type="molecule type" value="Genomic_DNA"/>
</dbReference>
<evidence type="ECO:0000313" key="2">
    <source>
        <dbReference type="Proteomes" id="UP000177701"/>
    </source>
</evidence>
<evidence type="ECO:0000313" key="1">
    <source>
        <dbReference type="EMBL" id="OGD14072.1"/>
    </source>
</evidence>
<dbReference type="AlphaFoldDB" id="A0A1F5A680"/>
<sequence>MKKYFSIAILFIIFFLLGSISISAKVDIGGELAASLIGIIDNQGNIFAYPQESLDLELFLPTLNNTQTKFEIYLFNNPMSGGFDYLIKKLYLKHRFEKLHLTLGRQPISWSFGSMLNPVDFTLGSVIMDEETGSKYQNAIEAYYPINWNSSITAIAAFPNGFRNMKWGIRGRTMLEGYDLTLNYVREPEIDSMGTIIPANQRIGFTAKGDLGPLGVYGALGYYFKDNGDGDLAYLIGGDYSYFFEAGNKIYFQLEYLSMKKDNLSSILGPFFTGNLTNNLKENVGLILGMANYEIDEFSQINLMVISSLNDGSIIVMPGYRNQLSNNLSFNLSTAIYFGKEDTLFAPNVSEGAQQKPKGMIGIGLTYSF</sequence>
<dbReference type="Proteomes" id="UP000177701">
    <property type="component" value="Unassembled WGS sequence"/>
</dbReference>
<gene>
    <name evidence="1" type="ORF">A2V47_04395</name>
</gene>